<gene>
    <name evidence="1" type="ORF">FF041_23985</name>
</gene>
<keyword evidence="2" id="KW-1185">Reference proteome</keyword>
<evidence type="ECO:0000313" key="2">
    <source>
        <dbReference type="Proteomes" id="UP000419138"/>
    </source>
</evidence>
<evidence type="ECO:0000313" key="1">
    <source>
        <dbReference type="EMBL" id="MQT03136.1"/>
    </source>
</evidence>
<name>A0A646KQ57_STRJU</name>
<accession>A0A646KQ57</accession>
<organism evidence="1 2">
    <name type="scientific">Streptomyces jumonjinensis</name>
    <dbReference type="NCBI Taxonomy" id="1945"/>
    <lineage>
        <taxon>Bacteria</taxon>
        <taxon>Bacillati</taxon>
        <taxon>Actinomycetota</taxon>
        <taxon>Actinomycetes</taxon>
        <taxon>Kitasatosporales</taxon>
        <taxon>Streptomycetaceae</taxon>
        <taxon>Streptomyces</taxon>
    </lineage>
</organism>
<proteinExistence type="predicted"/>
<comment type="caution">
    <text evidence="1">The sequence shown here is derived from an EMBL/GenBank/DDBJ whole genome shotgun (WGS) entry which is preliminary data.</text>
</comment>
<dbReference type="EMBL" id="VCLA01000164">
    <property type="protein sequence ID" value="MQT03136.1"/>
    <property type="molecule type" value="Genomic_DNA"/>
</dbReference>
<dbReference type="RefSeq" id="WP_153524694.1">
    <property type="nucleotide sequence ID" value="NZ_JBEPDZ010000017.1"/>
</dbReference>
<dbReference type="AlphaFoldDB" id="A0A646KQ57"/>
<protein>
    <submittedName>
        <fullName evidence="1">Uncharacterized protein</fullName>
    </submittedName>
</protein>
<reference evidence="1 2" key="1">
    <citation type="submission" date="2019-05" db="EMBL/GenBank/DDBJ databases">
        <title>Comparative genomics and metabolomics analyses of clavulanic acid producing Streptomyces species provides insight into specialized metabolism and evolution of beta-lactam biosynthetic gene clusters.</title>
        <authorList>
            <person name="Moore M.A."/>
            <person name="Cruz-Morales P."/>
            <person name="Barona Gomez F."/>
            <person name="Kapil T."/>
        </authorList>
    </citation>
    <scope>NUCLEOTIDE SEQUENCE [LARGE SCALE GENOMIC DNA]</scope>
    <source>
        <strain evidence="1 2">NRRL 5741</strain>
    </source>
</reference>
<sequence length="92" mass="9465">MTAIPAAVLTTIRAAEEDADLIGEDLDARATRVAMYLASSGWTITPTAPAPSAGTRPPCPTCGTSQLITTAGLIRRHRDPSGTRCPSSGTTP</sequence>
<dbReference type="Proteomes" id="UP000419138">
    <property type="component" value="Unassembled WGS sequence"/>
</dbReference>